<gene>
    <name evidence="1" type="ORF">COH52_05805</name>
</gene>
<dbReference type="RefSeq" id="WP_123183754.1">
    <property type="nucleotide sequence ID" value="NZ_NWXP01000002.1"/>
</dbReference>
<dbReference type="Pfam" id="PF05135">
    <property type="entry name" value="Phage_connect_1"/>
    <property type="match status" value="1"/>
</dbReference>
<dbReference type="EMBL" id="NWZY01000013">
    <property type="protein sequence ID" value="RQK78697.1"/>
    <property type="molecule type" value="Genomic_DNA"/>
</dbReference>
<accession>A0A425B2V0</accession>
<proteinExistence type="predicted"/>
<organism evidence="1 2">
    <name type="scientific">Neisseria meningitidis</name>
    <dbReference type="NCBI Taxonomy" id="487"/>
    <lineage>
        <taxon>Bacteria</taxon>
        <taxon>Pseudomonadati</taxon>
        <taxon>Pseudomonadota</taxon>
        <taxon>Betaproteobacteria</taxon>
        <taxon>Neisseriales</taxon>
        <taxon>Neisseriaceae</taxon>
        <taxon>Neisseria</taxon>
    </lineage>
</organism>
<dbReference type="Proteomes" id="UP000283666">
    <property type="component" value="Unassembled WGS sequence"/>
</dbReference>
<dbReference type="InterPro" id="IPR021146">
    <property type="entry name" value="Phage_gp6-like_head-tail"/>
</dbReference>
<evidence type="ECO:0008006" key="3">
    <source>
        <dbReference type="Google" id="ProtNLM"/>
    </source>
</evidence>
<evidence type="ECO:0000313" key="2">
    <source>
        <dbReference type="Proteomes" id="UP000283666"/>
    </source>
</evidence>
<name>A0A425B2V0_NEIME</name>
<dbReference type="CDD" id="cd08054">
    <property type="entry name" value="gp6"/>
    <property type="match status" value="1"/>
</dbReference>
<evidence type="ECO:0000313" key="1">
    <source>
        <dbReference type="EMBL" id="RQK78697.1"/>
    </source>
</evidence>
<comment type="caution">
    <text evidence="1">The sequence shown here is derived from an EMBL/GenBank/DDBJ whole genome shotgun (WGS) entry which is preliminary data.</text>
</comment>
<protein>
    <recommendedName>
        <fullName evidence="3">Phage associated protein</fullName>
    </recommendedName>
</protein>
<dbReference type="AlphaFoldDB" id="A0A425B2V0"/>
<reference evidence="1 2" key="1">
    <citation type="submission" date="2017-09" db="EMBL/GenBank/DDBJ databases">
        <title>Phenotypic and genotypic characterization of Colombian isolates of Neisseria meningitidis recovered from invasive disease.</title>
        <authorList>
            <person name="Duarte C."/>
            <person name="Gabastou J.M."/>
            <person name="Moreno J."/>
        </authorList>
    </citation>
    <scope>NUCLEOTIDE SEQUENCE [LARGE SCALE GENOMIC DNA]</scope>
    <source>
        <strain evidence="1 2">INS-Nm1012</strain>
    </source>
</reference>
<sequence length="176" mass="19473">MAALVSLEEFKQRIGVEHDRRDDFFLSVIDGVSAAVEAYIGRSLWAADYVERYDGNGKDRIVLDNYPVLSVSSVKINGADVGGWEFDNWLLMRPEGFARGLKNVEVSYRAGYERMPADIREAVMIIAVQRVNEIEGKGVRSKTLAGETVAFSTFGNSGGMPPSAFAILNEYKRKGV</sequence>
<dbReference type="Gene3D" id="1.10.3230.30">
    <property type="entry name" value="Phage gp6-like head-tail connector protein"/>
    <property type="match status" value="1"/>
</dbReference>